<organism evidence="2 3">
    <name type="scientific">Pseudomonas syringae pv. coriandricola</name>
    <dbReference type="NCBI Taxonomy" id="264453"/>
    <lineage>
        <taxon>Bacteria</taxon>
        <taxon>Pseudomonadati</taxon>
        <taxon>Pseudomonadota</taxon>
        <taxon>Gammaproteobacteria</taxon>
        <taxon>Pseudomonadales</taxon>
        <taxon>Pseudomonadaceae</taxon>
        <taxon>Pseudomonas</taxon>
    </lineage>
</organism>
<name>A0A3M5RGY1_9PSED</name>
<reference evidence="2 3" key="1">
    <citation type="submission" date="2018-08" db="EMBL/GenBank/DDBJ databases">
        <title>Recombination of ecologically and evolutionarily significant loci maintains genetic cohesion in the Pseudomonas syringae species complex.</title>
        <authorList>
            <person name="Dillon M."/>
            <person name="Thakur S."/>
            <person name="Almeida R.N.D."/>
            <person name="Weir B.S."/>
            <person name="Guttman D.S."/>
        </authorList>
    </citation>
    <scope>NUCLEOTIDE SEQUENCE [LARGE SCALE GENOMIC DNA]</scope>
    <source>
        <strain evidence="2 3">ICMP 9829</strain>
    </source>
</reference>
<dbReference type="InterPro" id="IPR023214">
    <property type="entry name" value="HAD_sf"/>
</dbReference>
<dbReference type="SFLD" id="SFLDS00003">
    <property type="entry name" value="Haloacid_Dehalogenase"/>
    <property type="match status" value="1"/>
</dbReference>
<dbReference type="InterPro" id="IPR006439">
    <property type="entry name" value="HAD-SF_hydro_IA"/>
</dbReference>
<comment type="caution">
    <text evidence="2">The sequence shown here is derived from an EMBL/GenBank/DDBJ whole genome shotgun (WGS) entry which is preliminary data.</text>
</comment>
<dbReference type="NCBIfam" id="TIGR01549">
    <property type="entry name" value="HAD-SF-IA-v1"/>
    <property type="match status" value="1"/>
</dbReference>
<dbReference type="PANTHER" id="PTHR43316">
    <property type="entry name" value="HYDROLASE, HALOACID DELAHOGENASE-RELATED"/>
    <property type="match status" value="1"/>
</dbReference>
<dbReference type="PANTHER" id="PTHR43316:SF3">
    <property type="entry name" value="HALOACID DEHALOGENASE, TYPE II (AFU_ORTHOLOGUE AFUA_2G07750)-RELATED"/>
    <property type="match status" value="1"/>
</dbReference>
<sequence length="211" mass="22812">MPIKAVVFDAFGTILKIEAGGHPYRQLLRAGRMQGRRPKPEDAHQIMTLNLGLAEAADHFGIKMETADLQRLTASLGAEVVGIQPYEDAIEAIALLRQHGVRIGVCSNLAKPYGAAIMRLFPGLDGYAFSYEEGVTKPHPAIYRSICQKLGVAPGDYFGASAARVVMIGDSIGCDRDGPRGVGMMGFHLDRSGKGDFADLVRFARLVIEEL</sequence>
<dbReference type="GO" id="GO:0016787">
    <property type="term" value="F:hydrolase activity"/>
    <property type="evidence" value="ECO:0007669"/>
    <property type="project" value="UniProtKB-KW"/>
</dbReference>
<dbReference type="SUPFAM" id="SSF56784">
    <property type="entry name" value="HAD-like"/>
    <property type="match status" value="1"/>
</dbReference>
<protein>
    <submittedName>
        <fullName evidence="2">Haloacid dehalogenase-like family hydrolase</fullName>
    </submittedName>
</protein>
<proteinExistence type="predicted"/>
<evidence type="ECO:0000256" key="1">
    <source>
        <dbReference type="ARBA" id="ARBA00022801"/>
    </source>
</evidence>
<dbReference type="Gene3D" id="3.40.50.1000">
    <property type="entry name" value="HAD superfamily/HAD-like"/>
    <property type="match status" value="1"/>
</dbReference>
<gene>
    <name evidence="2" type="ORF">ALP36_02009</name>
</gene>
<dbReference type="Pfam" id="PF00702">
    <property type="entry name" value="Hydrolase"/>
    <property type="match status" value="1"/>
</dbReference>
<dbReference type="PRINTS" id="PR00413">
    <property type="entry name" value="HADHALOGNASE"/>
</dbReference>
<dbReference type="Proteomes" id="UP000274212">
    <property type="component" value="Unassembled WGS sequence"/>
</dbReference>
<accession>A0A3M5RGY1</accession>
<keyword evidence="1 2" id="KW-0378">Hydrolase</keyword>
<evidence type="ECO:0000313" key="2">
    <source>
        <dbReference type="EMBL" id="RMU08285.1"/>
    </source>
</evidence>
<dbReference type="InterPro" id="IPR051540">
    <property type="entry name" value="S-2-haloacid_dehalogenase"/>
</dbReference>
<dbReference type="SFLD" id="SFLDG01129">
    <property type="entry name" value="C1.5:_HAD__Beta-PGM__Phosphata"/>
    <property type="match status" value="1"/>
</dbReference>
<dbReference type="AlphaFoldDB" id="A0A3M5RGY1"/>
<dbReference type="RefSeq" id="WP_122285577.1">
    <property type="nucleotide sequence ID" value="NZ_RBTT01000186.1"/>
</dbReference>
<evidence type="ECO:0000313" key="3">
    <source>
        <dbReference type="Proteomes" id="UP000274212"/>
    </source>
</evidence>
<dbReference type="InterPro" id="IPR036412">
    <property type="entry name" value="HAD-like_sf"/>
</dbReference>
<dbReference type="EMBL" id="RBTT01000186">
    <property type="protein sequence ID" value="RMU08285.1"/>
    <property type="molecule type" value="Genomic_DNA"/>
</dbReference>